<evidence type="ECO:0000259" key="3">
    <source>
        <dbReference type="SMART" id="SM00322"/>
    </source>
</evidence>
<name>A0AAE0BIH7_9CHLO</name>
<keyword evidence="2" id="KW-0694">RNA-binding</keyword>
<dbReference type="CDD" id="cd00105">
    <property type="entry name" value="KH-I"/>
    <property type="match status" value="1"/>
</dbReference>
<feature type="domain" description="K Homology" evidence="3">
    <location>
        <begin position="110"/>
        <end position="187"/>
    </location>
</feature>
<dbReference type="EMBL" id="LGRX02034942">
    <property type="protein sequence ID" value="KAK3236610.1"/>
    <property type="molecule type" value="Genomic_DNA"/>
</dbReference>
<dbReference type="InterPro" id="IPR036612">
    <property type="entry name" value="KH_dom_type_1_sf"/>
</dbReference>
<dbReference type="PANTHER" id="PTHR10288">
    <property type="entry name" value="KH DOMAIN CONTAINING RNA BINDING PROTEIN"/>
    <property type="match status" value="1"/>
</dbReference>
<dbReference type="Proteomes" id="UP001190700">
    <property type="component" value="Unassembled WGS sequence"/>
</dbReference>
<accession>A0AAE0BIH7</accession>
<evidence type="ECO:0000256" key="2">
    <source>
        <dbReference type="PROSITE-ProRule" id="PRU00117"/>
    </source>
</evidence>
<dbReference type="GO" id="GO:0003723">
    <property type="term" value="F:RNA binding"/>
    <property type="evidence" value="ECO:0007669"/>
    <property type="project" value="UniProtKB-UniRule"/>
</dbReference>
<reference evidence="4 5" key="1">
    <citation type="journal article" date="2015" name="Genome Biol. Evol.">
        <title>Comparative Genomics of a Bacterivorous Green Alga Reveals Evolutionary Causalities and Consequences of Phago-Mixotrophic Mode of Nutrition.</title>
        <authorList>
            <person name="Burns J.A."/>
            <person name="Paasch A."/>
            <person name="Narechania A."/>
            <person name="Kim E."/>
        </authorList>
    </citation>
    <scope>NUCLEOTIDE SEQUENCE [LARGE SCALE GENOMIC DNA]</scope>
    <source>
        <strain evidence="4 5">PLY_AMNH</strain>
    </source>
</reference>
<evidence type="ECO:0000313" key="4">
    <source>
        <dbReference type="EMBL" id="KAK3236610.1"/>
    </source>
</evidence>
<dbReference type="PROSITE" id="PS50084">
    <property type="entry name" value="KH_TYPE_1"/>
    <property type="match status" value="1"/>
</dbReference>
<feature type="domain" description="K Homology" evidence="3">
    <location>
        <begin position="230"/>
        <end position="295"/>
    </location>
</feature>
<proteinExistence type="predicted"/>
<organism evidence="4 5">
    <name type="scientific">Cymbomonas tetramitiformis</name>
    <dbReference type="NCBI Taxonomy" id="36881"/>
    <lineage>
        <taxon>Eukaryota</taxon>
        <taxon>Viridiplantae</taxon>
        <taxon>Chlorophyta</taxon>
        <taxon>Pyramimonadophyceae</taxon>
        <taxon>Pyramimonadales</taxon>
        <taxon>Pyramimonadaceae</taxon>
        <taxon>Cymbomonas</taxon>
    </lineage>
</organism>
<dbReference type="InterPro" id="IPR004087">
    <property type="entry name" value="KH_dom"/>
</dbReference>
<sequence>IVLEGMVESIEDASQRLDALLAPERLEALTLEEEIMVDCRLDKVKKLLDDEGAILYNIQKQAGVLLNMVDPDGGKLRVKGLPESNQKAKDLITAVMSDEEIPQWDDSFSLVVEEVYVVPTEGLAKVPGLLQETAEGRTSLTLQTLMRETGAWIHPLSEPVPEGRELLLKGSPNQVTEARNAIDLLLLRDPNANMPQANVVARGSRASIDAAKDAIQALMRREVRPEQSEAESERVVLCPLELMQMVAGPGGRNMEHVQKQSGAQVAADYTTGKIQVKGSSDAAEKAVEMLEDLINKAKNGELDNSTKPEEGNGLSHEMVLPLTLNGMVVEETGEDKCWGSIAYIIDAEKMAEAAKKRGISYDEMLAKATADMSKVSAGLSRAITRIEHLQEEEMKQTLESGNDPNKGSQLAWSRFTVGGVIENKDEIPKTIHDLKGHKRSLQHLFDKMLKPLAEIKRYRRPTPLIVVVIACLEIMLGETAILDLACQAGLDKLPLAQVKEDLMLKLWSLCVKKLDLSSVTDRMRKCDPSKWQSHDSSAPQQSKGYTLAEKLVLDVSFQEAENASSCLGVLHEWLALNIQLRKLSMEWAAIKEMKGNGKKTDLSNSFTKA</sequence>
<feature type="domain" description="K Homology" evidence="3">
    <location>
        <begin position="31"/>
        <end position="97"/>
    </location>
</feature>
<dbReference type="AlphaFoldDB" id="A0AAE0BIH7"/>
<gene>
    <name evidence="4" type="ORF">CYMTET_53256</name>
</gene>
<keyword evidence="5" id="KW-1185">Reference proteome</keyword>
<comment type="caution">
    <text evidence="4">The sequence shown here is derived from an EMBL/GenBank/DDBJ whole genome shotgun (WGS) entry which is preliminary data.</text>
</comment>
<dbReference type="SMART" id="SM00322">
    <property type="entry name" value="KH"/>
    <property type="match status" value="3"/>
</dbReference>
<dbReference type="Gene3D" id="3.30.1370.10">
    <property type="entry name" value="K Homology domain, type 1"/>
    <property type="match status" value="1"/>
</dbReference>
<dbReference type="Pfam" id="PF00013">
    <property type="entry name" value="KH_1"/>
    <property type="match status" value="1"/>
</dbReference>
<keyword evidence="1" id="KW-0677">Repeat</keyword>
<feature type="non-terminal residue" evidence="4">
    <location>
        <position position="1"/>
    </location>
</feature>
<dbReference type="InterPro" id="IPR004088">
    <property type="entry name" value="KH_dom_type_1"/>
</dbReference>
<dbReference type="SUPFAM" id="SSF54791">
    <property type="entry name" value="Eukaryotic type KH-domain (KH-domain type I)"/>
    <property type="match status" value="2"/>
</dbReference>
<evidence type="ECO:0000313" key="5">
    <source>
        <dbReference type="Proteomes" id="UP001190700"/>
    </source>
</evidence>
<evidence type="ECO:0000256" key="1">
    <source>
        <dbReference type="ARBA" id="ARBA00022737"/>
    </source>
</evidence>
<protein>
    <recommendedName>
        <fullName evidence="3">K Homology domain-containing protein</fullName>
    </recommendedName>
</protein>